<evidence type="ECO:0000256" key="1">
    <source>
        <dbReference type="SAM" id="MobiDB-lite"/>
    </source>
</evidence>
<dbReference type="Proteomes" id="UP000694240">
    <property type="component" value="Unassembled WGS sequence"/>
</dbReference>
<accession>A0A8T1XFD8</accession>
<name>A0A8T1XFD8_9BRAS</name>
<sequence length="509" mass="57664">MFREAWGTKSLEKEAEFNDFLEKNHMCISMELVTAVLGDHGQRPLDDYVVVTAVTELGNGKPKFYSTSEIIAFCRKWRLPTNHVWLFSTRKSVTSFFAAFDALCEEGIATSVCRALDEVADISVPVSSQSARDMENVLRDHPPPPCDGANLDLGLSLREICAAHRSNEEQQMRALLRSVGPSFCPSEVDWFGDESHPKNADKSVITKFLQSQPADYSTSKLQEMVRLMKEKRLPAAFKCYHNFHRADDISPDNLFYKLVVHVHSDSGFRRYQKEMRHMPSLWPLYRGFFVDINFENDGQREKDGLADGDVNLMIKLKFLTYKLRTFLIRNGLSILFKEGPAAYKTYYLRQMKIWGTSDGKQKELCKMLDECEAEPFLEQYAKRSPMNQILIGAAGNLVRTEDFLAIVDGDLDEEGDLLKKEGVTPATPEPAVKEAVQKDEGIPGCAKSALCKELLNAPGGFADDRPVHTLMGDLVKGKYWPKVADERRKKPQSIMLADKNAPNEDVWRQ</sequence>
<proteinExistence type="predicted"/>
<evidence type="ECO:0000313" key="3">
    <source>
        <dbReference type="Proteomes" id="UP000694240"/>
    </source>
</evidence>
<dbReference type="PANTHER" id="PTHR35460">
    <property type="entry name" value="TRNA LIGASE 1"/>
    <property type="match status" value="1"/>
</dbReference>
<dbReference type="AlphaFoldDB" id="A0A8T1XFD8"/>
<feature type="non-terminal residue" evidence="2">
    <location>
        <position position="509"/>
    </location>
</feature>
<feature type="region of interest" description="Disordered" evidence="1">
    <location>
        <begin position="487"/>
        <end position="509"/>
    </location>
</feature>
<protein>
    <submittedName>
        <fullName evidence="2">Uncharacterized protein</fullName>
    </submittedName>
</protein>
<comment type="caution">
    <text evidence="2">The sequence shown here is derived from an EMBL/GenBank/DDBJ whole genome shotgun (WGS) entry which is preliminary data.</text>
</comment>
<dbReference type="EMBL" id="JAEFBK010000118">
    <property type="protein sequence ID" value="KAG7528705.1"/>
    <property type="molecule type" value="Genomic_DNA"/>
</dbReference>
<dbReference type="PANTHER" id="PTHR35460:SF1">
    <property type="entry name" value="TRNA LIGASE 1"/>
    <property type="match status" value="1"/>
</dbReference>
<gene>
    <name evidence="2" type="ORF">ISN45_Un118g000040</name>
</gene>
<dbReference type="InterPro" id="IPR038837">
    <property type="entry name" value="tRNA_ligase_1"/>
</dbReference>
<keyword evidence="3" id="KW-1185">Reference proteome</keyword>
<organism evidence="2 3">
    <name type="scientific">Arabidopsis thaliana x Arabidopsis arenosa</name>
    <dbReference type="NCBI Taxonomy" id="1240361"/>
    <lineage>
        <taxon>Eukaryota</taxon>
        <taxon>Viridiplantae</taxon>
        <taxon>Streptophyta</taxon>
        <taxon>Embryophyta</taxon>
        <taxon>Tracheophyta</taxon>
        <taxon>Spermatophyta</taxon>
        <taxon>Magnoliopsida</taxon>
        <taxon>eudicotyledons</taxon>
        <taxon>Gunneridae</taxon>
        <taxon>Pentapetalae</taxon>
        <taxon>rosids</taxon>
        <taxon>malvids</taxon>
        <taxon>Brassicales</taxon>
        <taxon>Brassicaceae</taxon>
        <taxon>Camelineae</taxon>
        <taxon>Arabidopsis</taxon>
    </lineage>
</organism>
<reference evidence="2 3" key="1">
    <citation type="submission" date="2020-12" db="EMBL/GenBank/DDBJ databases">
        <title>Concerted genomic and epigenomic changes stabilize Arabidopsis allopolyploids.</title>
        <authorList>
            <person name="Chen Z."/>
        </authorList>
    </citation>
    <scope>NUCLEOTIDE SEQUENCE [LARGE SCALE GENOMIC DNA]</scope>
    <source>
        <strain evidence="2">Allo738</strain>
        <tissue evidence="2">Leaf</tissue>
    </source>
</reference>
<evidence type="ECO:0000313" key="2">
    <source>
        <dbReference type="EMBL" id="KAG7528705.1"/>
    </source>
</evidence>
<dbReference type="GO" id="GO:0003972">
    <property type="term" value="F:RNA ligase (ATP) activity"/>
    <property type="evidence" value="ECO:0007669"/>
    <property type="project" value="InterPro"/>
</dbReference>
<dbReference type="GO" id="GO:0006388">
    <property type="term" value="P:tRNA splicing, via endonucleolytic cleavage and ligation"/>
    <property type="evidence" value="ECO:0007669"/>
    <property type="project" value="InterPro"/>
</dbReference>